<dbReference type="SUPFAM" id="SSF51971">
    <property type="entry name" value="Nucleotide-binding domain"/>
    <property type="match status" value="1"/>
</dbReference>
<comment type="similarity">
    <text evidence="3">In the N-terminal section; belongs to the NADH:flavin oxidoreductase/NADH oxidase family.</text>
</comment>
<dbReference type="OrthoDB" id="8523426at2"/>
<evidence type="ECO:0000256" key="8">
    <source>
        <dbReference type="ARBA" id="ARBA00023004"/>
    </source>
</evidence>
<dbReference type="Proteomes" id="UP000244441">
    <property type="component" value="Chromosome"/>
</dbReference>
<keyword evidence="7 12" id="KW-0560">Oxidoreductase</keyword>
<dbReference type="GO" id="GO:0008670">
    <property type="term" value="F:2,4-dienoyl-CoA reductase (NADPH) activity"/>
    <property type="evidence" value="ECO:0007669"/>
    <property type="project" value="UniProtKB-EC"/>
</dbReference>
<dbReference type="InterPro" id="IPR023753">
    <property type="entry name" value="FAD/NAD-binding_dom"/>
</dbReference>
<evidence type="ECO:0000259" key="10">
    <source>
        <dbReference type="Pfam" id="PF00724"/>
    </source>
</evidence>
<dbReference type="PRINTS" id="PR00469">
    <property type="entry name" value="PNDRDTASEII"/>
</dbReference>
<dbReference type="InterPro" id="IPR013785">
    <property type="entry name" value="Aldolase_TIM"/>
</dbReference>
<dbReference type="EMBL" id="CP026604">
    <property type="protein sequence ID" value="AWB67349.1"/>
    <property type="molecule type" value="Genomic_DNA"/>
</dbReference>
<evidence type="ECO:0000256" key="1">
    <source>
        <dbReference type="ARBA" id="ARBA00001917"/>
    </source>
</evidence>
<dbReference type="InterPro" id="IPR051793">
    <property type="entry name" value="NADH:flavin_oxidoreductase"/>
</dbReference>
<dbReference type="Gene3D" id="3.50.50.60">
    <property type="entry name" value="FAD/NAD(P)-binding domain"/>
    <property type="match status" value="1"/>
</dbReference>
<keyword evidence="6" id="KW-0479">Metal-binding</keyword>
<name>A0A2S0VT11_9ALTE</name>
<evidence type="ECO:0000256" key="7">
    <source>
        <dbReference type="ARBA" id="ARBA00023002"/>
    </source>
</evidence>
<dbReference type="SUPFAM" id="SSF51395">
    <property type="entry name" value="FMN-linked oxidoreductases"/>
    <property type="match status" value="1"/>
</dbReference>
<dbReference type="GO" id="GO:0051536">
    <property type="term" value="F:iron-sulfur cluster binding"/>
    <property type="evidence" value="ECO:0007669"/>
    <property type="project" value="UniProtKB-KW"/>
</dbReference>
<dbReference type="GO" id="GO:0046872">
    <property type="term" value="F:metal ion binding"/>
    <property type="evidence" value="ECO:0007669"/>
    <property type="project" value="UniProtKB-KW"/>
</dbReference>
<evidence type="ECO:0000313" key="13">
    <source>
        <dbReference type="Proteomes" id="UP000244441"/>
    </source>
</evidence>
<keyword evidence="8" id="KW-0408">Iron</keyword>
<proteinExistence type="inferred from homology"/>
<dbReference type="CDD" id="cd02930">
    <property type="entry name" value="DCR_FMN"/>
    <property type="match status" value="1"/>
</dbReference>
<dbReference type="KEGG" id="cate:C2869_13260"/>
<dbReference type="PANTHER" id="PTHR42917">
    <property type="entry name" value="2,4-DIENOYL-COA REDUCTASE"/>
    <property type="match status" value="1"/>
</dbReference>
<evidence type="ECO:0000256" key="3">
    <source>
        <dbReference type="ARBA" id="ARBA00011048"/>
    </source>
</evidence>
<dbReference type="Pfam" id="PF00724">
    <property type="entry name" value="Oxidored_FMN"/>
    <property type="match status" value="1"/>
</dbReference>
<evidence type="ECO:0000256" key="6">
    <source>
        <dbReference type="ARBA" id="ARBA00022723"/>
    </source>
</evidence>
<dbReference type="Gene3D" id="3.20.20.70">
    <property type="entry name" value="Aldolase class I"/>
    <property type="match status" value="1"/>
</dbReference>
<sequence length="701" mass="77635">MSTNSFYPNLFQPLDLGFTQLKNRVIMGSMHTGLEEEKGGFDKLTEFYRQRAKGGVGLIITGGISPNFRGRLSPFASQLSFSWQRKKYNKLVTAVEDYDCKICLQLLHAGRYAYHPFSVSANAIQSPITPFKPKALSERQIVKTISQFAKSALLAKQAGFHGVEIMGSEGYLINQFLSELTNKRTDKWGGSREGRCRFAVELVRAVRKQVGQDFIIIFRISLLDLVTQGQTWQDIEYLAGQLQKAGVTIFNSGIGWHEARVPTIVTSVPKAAFVFATEKLKQVSSVPVVATNRINMPDVAESILQKQQADLICMARPFLADPAWVNKAEQGKAQQINTCIACNQACLDHVFQGKRASCLVNPFACYETELTIQATNKPKKLAVIGGGPAGMAFSLYAAQKGHRVTLYEASHELGGQFNYAKQIPGKGEFNHTLRYFKEMLKAHSVEIKLNETFTLGTEIANSFKEEGSIEKNVSGKNEINEQTLYDEYIVATGIKPRVPNIEGINHPCVVSYVDVLRDHVKVGSHVAIIGAGGIGFDVAEYLLEEPVDKTSDGTLQHHWYKQWGVDTELMAPGGLIAAEKPLVKRKITLLQRKPGKLGKNLGKTSGWVHRKTLQQYDVTMLSGVEYKKIDDQGLHYVVDQQVCRLEVDTIVVCAGQESERGLYEKMLKKGCVVHLLGGAFEAGELDAKKAIRQAADLATKI</sequence>
<evidence type="ECO:0000313" key="12">
    <source>
        <dbReference type="EMBL" id="AWB67349.1"/>
    </source>
</evidence>
<keyword evidence="9" id="KW-0411">Iron-sulfur</keyword>
<dbReference type="Pfam" id="PF07992">
    <property type="entry name" value="Pyr_redox_2"/>
    <property type="match status" value="1"/>
</dbReference>
<organism evidence="12 13">
    <name type="scientific">Saccharobesus litoralis</name>
    <dbReference type="NCBI Taxonomy" id="2172099"/>
    <lineage>
        <taxon>Bacteria</taxon>
        <taxon>Pseudomonadati</taxon>
        <taxon>Pseudomonadota</taxon>
        <taxon>Gammaproteobacteria</taxon>
        <taxon>Alteromonadales</taxon>
        <taxon>Alteromonadaceae</taxon>
        <taxon>Saccharobesus</taxon>
    </lineage>
</organism>
<accession>A0A2S0VT11</accession>
<reference evidence="12 13" key="1">
    <citation type="submission" date="2018-01" db="EMBL/GenBank/DDBJ databases">
        <title>Genome sequence of a Cantenovulum-like bacteria.</title>
        <authorList>
            <person name="Tan W.R."/>
            <person name="Lau N.-S."/>
            <person name="Go F."/>
            <person name="Amirul A.-A.A."/>
        </authorList>
    </citation>
    <scope>NUCLEOTIDE SEQUENCE [LARGE SCALE GENOMIC DNA]</scope>
    <source>
        <strain evidence="12 13">CCB-QB4</strain>
    </source>
</reference>
<feature type="domain" description="FAD/NAD(P)-binding" evidence="11">
    <location>
        <begin position="380"/>
        <end position="665"/>
    </location>
</feature>
<keyword evidence="5" id="KW-0288">FMN</keyword>
<dbReference type="InterPro" id="IPR036188">
    <property type="entry name" value="FAD/NAD-bd_sf"/>
</dbReference>
<evidence type="ECO:0000256" key="2">
    <source>
        <dbReference type="ARBA" id="ARBA00001966"/>
    </source>
</evidence>
<feature type="domain" description="NADH:flavin oxidoreductase/NADH oxidase N-terminal" evidence="10">
    <location>
        <begin position="9"/>
        <end position="334"/>
    </location>
</feature>
<dbReference type="InterPro" id="IPR001155">
    <property type="entry name" value="OxRdtase_FMN_N"/>
</dbReference>
<protein>
    <submittedName>
        <fullName evidence="12">NADPH-dependent 2,4-dienoyl-CoA reductase</fullName>
        <ecNumber evidence="12">1.3.1.34</ecNumber>
    </submittedName>
</protein>
<dbReference type="SUPFAM" id="SSF51905">
    <property type="entry name" value="FAD/NAD(P)-binding domain"/>
    <property type="match status" value="1"/>
</dbReference>
<dbReference type="EC" id="1.3.1.34" evidence="12"/>
<dbReference type="Gene3D" id="3.40.50.720">
    <property type="entry name" value="NAD(P)-binding Rossmann-like Domain"/>
    <property type="match status" value="1"/>
</dbReference>
<evidence type="ECO:0000259" key="11">
    <source>
        <dbReference type="Pfam" id="PF07992"/>
    </source>
</evidence>
<gene>
    <name evidence="12" type="primary">fadH</name>
    <name evidence="12" type="ORF">C2869_13260</name>
</gene>
<dbReference type="RefSeq" id="WP_108603396.1">
    <property type="nucleotide sequence ID" value="NZ_CP026604.1"/>
</dbReference>
<comment type="cofactor">
    <cofactor evidence="1">
        <name>FMN</name>
        <dbReference type="ChEBI" id="CHEBI:58210"/>
    </cofactor>
</comment>
<dbReference type="PANTHER" id="PTHR42917:SF2">
    <property type="entry name" value="2,4-DIENOYL-COA REDUCTASE [(2E)-ENOYL-COA-PRODUCING]"/>
    <property type="match status" value="1"/>
</dbReference>
<comment type="cofactor">
    <cofactor evidence="2">
        <name>[4Fe-4S] cluster</name>
        <dbReference type="ChEBI" id="CHEBI:49883"/>
    </cofactor>
</comment>
<evidence type="ECO:0000256" key="9">
    <source>
        <dbReference type="ARBA" id="ARBA00023014"/>
    </source>
</evidence>
<evidence type="ECO:0000256" key="5">
    <source>
        <dbReference type="ARBA" id="ARBA00022643"/>
    </source>
</evidence>
<keyword evidence="13" id="KW-1185">Reference proteome</keyword>
<dbReference type="PRINTS" id="PR00368">
    <property type="entry name" value="FADPNR"/>
</dbReference>
<dbReference type="AlphaFoldDB" id="A0A2S0VT11"/>
<dbReference type="GO" id="GO:0010181">
    <property type="term" value="F:FMN binding"/>
    <property type="evidence" value="ECO:0007669"/>
    <property type="project" value="InterPro"/>
</dbReference>
<evidence type="ECO:0000256" key="4">
    <source>
        <dbReference type="ARBA" id="ARBA00022630"/>
    </source>
</evidence>
<keyword evidence="4" id="KW-0285">Flavoprotein</keyword>